<keyword evidence="2" id="KW-1185">Reference proteome</keyword>
<dbReference type="HOGENOM" id="CLU_1148485_0_0_1"/>
<sequence>MSNLDEQPAPKRRKLELNWSEMKVFPNYPDARQAIKDERMWSMRRKTETYSGDKIYYECKFSKYCLAKRCLHLKADSDDVVLLFTTEDHTHEPKAPRGIPRETKDKIRELYRNGVIKPKFILRKIQEAGLPEPKSKQVENFLYTVRAEMSLVNWKIEQEIKDDVKSEIKISDGVPVVVKSEVKKSDGIPIVENVVKSEVKISDGVVEEICSVSFMADGVGLGVGKRKRGRPRTKNQKASLVP</sequence>
<dbReference type="EnsemblMetazoa" id="SMAR012146-RA">
    <property type="protein sequence ID" value="SMAR012146-PA"/>
    <property type="gene ID" value="SMAR012146"/>
</dbReference>
<evidence type="ECO:0000313" key="2">
    <source>
        <dbReference type="Proteomes" id="UP000014500"/>
    </source>
</evidence>
<dbReference type="Proteomes" id="UP000014500">
    <property type="component" value="Unassembled WGS sequence"/>
</dbReference>
<organism evidence="1 2">
    <name type="scientific">Strigamia maritima</name>
    <name type="common">European centipede</name>
    <name type="synonym">Geophilus maritimus</name>
    <dbReference type="NCBI Taxonomy" id="126957"/>
    <lineage>
        <taxon>Eukaryota</taxon>
        <taxon>Metazoa</taxon>
        <taxon>Ecdysozoa</taxon>
        <taxon>Arthropoda</taxon>
        <taxon>Myriapoda</taxon>
        <taxon>Chilopoda</taxon>
        <taxon>Pleurostigmophora</taxon>
        <taxon>Geophilomorpha</taxon>
        <taxon>Linotaeniidae</taxon>
        <taxon>Strigamia</taxon>
    </lineage>
</organism>
<dbReference type="AlphaFoldDB" id="T1JEA5"/>
<dbReference type="EMBL" id="JH432116">
    <property type="status" value="NOT_ANNOTATED_CDS"/>
    <property type="molecule type" value="Genomic_DNA"/>
</dbReference>
<accession>T1JEA5</accession>
<reference evidence="2" key="1">
    <citation type="submission" date="2011-05" db="EMBL/GenBank/DDBJ databases">
        <authorList>
            <person name="Richards S.R."/>
            <person name="Qu J."/>
            <person name="Jiang H."/>
            <person name="Jhangiani S.N."/>
            <person name="Agravi P."/>
            <person name="Goodspeed R."/>
            <person name="Gross S."/>
            <person name="Mandapat C."/>
            <person name="Jackson L."/>
            <person name="Mathew T."/>
            <person name="Pu L."/>
            <person name="Thornton R."/>
            <person name="Saada N."/>
            <person name="Wilczek-Boney K.B."/>
            <person name="Lee S."/>
            <person name="Kovar C."/>
            <person name="Wu Y."/>
            <person name="Scherer S.E."/>
            <person name="Worley K.C."/>
            <person name="Muzny D.M."/>
            <person name="Gibbs R."/>
        </authorList>
    </citation>
    <scope>NUCLEOTIDE SEQUENCE</scope>
    <source>
        <strain evidence="2">Brora</strain>
    </source>
</reference>
<reference evidence="1" key="2">
    <citation type="submission" date="2015-02" db="UniProtKB">
        <authorList>
            <consortium name="EnsemblMetazoa"/>
        </authorList>
    </citation>
    <scope>IDENTIFICATION</scope>
</reference>
<evidence type="ECO:0000313" key="1">
    <source>
        <dbReference type="EnsemblMetazoa" id="SMAR012146-PA"/>
    </source>
</evidence>
<name>T1JEA5_STRMM</name>
<proteinExistence type="predicted"/>
<protein>
    <submittedName>
        <fullName evidence="1">Uncharacterized protein</fullName>
    </submittedName>
</protein>